<dbReference type="InterPro" id="IPR046539">
    <property type="entry name" value="DUF6604"/>
</dbReference>
<protein>
    <recommendedName>
        <fullName evidence="2">DUF6604 domain-containing protein</fullName>
    </recommendedName>
</protein>
<dbReference type="STRING" id="490622.A0A395NYR7"/>
<dbReference type="PIRSF" id="PIRSF028035">
    <property type="entry name" value="UCP028035"/>
    <property type="match status" value="1"/>
</dbReference>
<organism evidence="3 4">
    <name type="scientific">Trichoderma arundinaceum</name>
    <dbReference type="NCBI Taxonomy" id="490622"/>
    <lineage>
        <taxon>Eukaryota</taxon>
        <taxon>Fungi</taxon>
        <taxon>Dikarya</taxon>
        <taxon>Ascomycota</taxon>
        <taxon>Pezizomycotina</taxon>
        <taxon>Sordariomycetes</taxon>
        <taxon>Hypocreomycetidae</taxon>
        <taxon>Hypocreales</taxon>
        <taxon>Hypocreaceae</taxon>
        <taxon>Trichoderma</taxon>
    </lineage>
</organism>
<sequence>MKFNNLYVSYKRDTRLLLYWMIKTSNSIIKSLKASRAGISLELNVTGQVTVSDLVPMSELIAKYDSNIPSPIYDLFQSVIELRSIYYSSFQQLASVSPSEELERSNSTHKHFIDTLTKAFEILGGEAWLSKENEKQTKSGGEKYDTNASTFNNKFSVLDLENESGNEDEGSDKDSCSGAPQQNPQKQNPKRKRKKGKGKKNQRGRKSVRADDQTLDDVPLESYRIIEDDSMTEYVMAALALTRDWIQLRTFLQEIWRRVAYKNLNSAVAATLANIAVAMIKHSEATIFVDFPGYESYEMIKQTITRGDVEKAENEFRLTIRTTGPATASETTVTSLDIKELFLIHTYQDLVDFIKDYQKTRSGKPTKRMLAQIDNWDPNFNLLEATKEARIKWRRAYTINWLYDLVNVTAGIAIHGKATNGESYVFEQMDWTNQGPLRSHRRMFGLTEFAAEVTTLAMQKPGIDFGHKVPPHLVFHLQCIMDAWTISRGWAVSGVKGHILSEPAQSFQPRRDLDIFLGRDTWTSLSGSYGFFRGTYTLKSFFLRFKHLNKSFEHTMDCIGILEKLGFEFQEALGKCKILQDLATTLPSRFSTTNPNGVWDYSPFFCGAGLAEGLELMYQSVMVLWDGTREPMLVIHLHNMLVQRGYLKRPITLYSRLGIMFSDSFFLGGQPPTSNFIEAFHSHVNKMATRKEFLQEQVNRRAAGRVTHTREFLKLVILRLFKQKSILHLYKAADWDPDRIPDRDVDPMSALGMIRLSQIKRIRDPGTSAWRLEETDLVKRTRAAGVDELFIMALDPFFERLKDEREARLSKMTLSIPDCSSTQLSWLRNTNKASSKASNEESSDYEMTAEMMLTILYNDIHGDICGGLRPLSSLNYLWITIRMLQYFEELEIEAENGSSGSATFRVLYSCDGDCARSCCLLGDKKLLVAMRALTGKDKELMKTLAKAFERCGGTLMDFMYWKGEDDDILGSKAEMSEGPVVEGGSPDCCVM</sequence>
<evidence type="ECO:0000313" key="3">
    <source>
        <dbReference type="EMBL" id="RFU81236.1"/>
    </source>
</evidence>
<dbReference type="EMBL" id="PXOA01000061">
    <property type="protein sequence ID" value="RFU81236.1"/>
    <property type="molecule type" value="Genomic_DNA"/>
</dbReference>
<evidence type="ECO:0000313" key="4">
    <source>
        <dbReference type="Proteomes" id="UP000266272"/>
    </source>
</evidence>
<reference evidence="3 4" key="1">
    <citation type="journal article" date="2018" name="PLoS Pathog.">
        <title>Evolution of structural diversity of trichothecenes, a family of toxins produced by plant pathogenic and entomopathogenic fungi.</title>
        <authorList>
            <person name="Proctor R.H."/>
            <person name="McCormick S.P."/>
            <person name="Kim H.S."/>
            <person name="Cardoza R.E."/>
            <person name="Stanley A.M."/>
            <person name="Lindo L."/>
            <person name="Kelly A."/>
            <person name="Brown D.W."/>
            <person name="Lee T."/>
            <person name="Vaughan M.M."/>
            <person name="Alexander N.J."/>
            <person name="Busman M."/>
            <person name="Gutierrez S."/>
        </authorList>
    </citation>
    <scope>NUCLEOTIDE SEQUENCE [LARGE SCALE GENOMIC DNA]</scope>
    <source>
        <strain evidence="3 4">IBT 40837</strain>
    </source>
</reference>
<proteinExistence type="predicted"/>
<evidence type="ECO:0000256" key="1">
    <source>
        <dbReference type="SAM" id="MobiDB-lite"/>
    </source>
</evidence>
<feature type="domain" description="DUF6604" evidence="2">
    <location>
        <begin position="9"/>
        <end position="288"/>
    </location>
</feature>
<dbReference type="InterPro" id="IPR016864">
    <property type="entry name" value="UCP028035"/>
</dbReference>
<dbReference type="AlphaFoldDB" id="A0A395NYR7"/>
<dbReference type="PANTHER" id="PTHR38795">
    <property type="entry name" value="DUF6604 DOMAIN-CONTAINING PROTEIN"/>
    <property type="match status" value="1"/>
</dbReference>
<feature type="compositionally biased region" description="Acidic residues" evidence="1">
    <location>
        <begin position="161"/>
        <end position="171"/>
    </location>
</feature>
<dbReference type="Pfam" id="PF20253">
    <property type="entry name" value="DUF6604"/>
    <property type="match status" value="1"/>
</dbReference>
<keyword evidence="4" id="KW-1185">Reference proteome</keyword>
<dbReference type="Proteomes" id="UP000266272">
    <property type="component" value="Unassembled WGS sequence"/>
</dbReference>
<dbReference type="PANTHER" id="PTHR38795:SF1">
    <property type="entry name" value="DUF6604 DOMAIN-CONTAINING PROTEIN"/>
    <property type="match status" value="1"/>
</dbReference>
<accession>A0A395NYR7</accession>
<dbReference type="OrthoDB" id="5339038at2759"/>
<gene>
    <name evidence="3" type="ORF">TARUN_983</name>
</gene>
<feature type="region of interest" description="Disordered" evidence="1">
    <location>
        <begin position="161"/>
        <end position="213"/>
    </location>
</feature>
<evidence type="ECO:0000259" key="2">
    <source>
        <dbReference type="Pfam" id="PF20253"/>
    </source>
</evidence>
<name>A0A395NYR7_TRIAR</name>
<comment type="caution">
    <text evidence="3">The sequence shown here is derived from an EMBL/GenBank/DDBJ whole genome shotgun (WGS) entry which is preliminary data.</text>
</comment>
<feature type="compositionally biased region" description="Basic residues" evidence="1">
    <location>
        <begin position="188"/>
        <end position="207"/>
    </location>
</feature>